<proteinExistence type="predicted"/>
<keyword evidence="2" id="KW-0812">Transmembrane</keyword>
<dbReference type="AlphaFoldDB" id="A0A1M6ECQ7"/>
<dbReference type="OrthoDB" id="9810430at2"/>
<dbReference type="Gene3D" id="2.40.30.170">
    <property type="match status" value="1"/>
</dbReference>
<dbReference type="Gene3D" id="2.40.50.100">
    <property type="match status" value="1"/>
</dbReference>
<sequence>MKKKQIIIITSVIVGVVLIGGITYAVSKSIKGATNAKKNNKVAVYTVQAAQPIYFEGEFQSARKVNFMPDMSKGTVDKVSVSDKQKVKEGEVLFTYKNSQVDTQKEALSDQLETLKSTYTKLKAQMDKPQESIPVVPNQVPSNNPGQAMPSISEADIKAQKDLMAKQAQQAKDQIQSQLDENLKQQKRMEKQISDLSSKSSYEVKAPFAGTVARSSDAANDPTKPVLTLISDNTQIVCNVSEKDVLKISENQDVSITIYGSGQVIKGKVKTINTEPSQGVIPQVGTNMMAQGASGSQTSSYTINIEPSSTEGILPGFHVQVSVKPEKELVKIPKTAIFKEGDKSFIWTVKDGVLKKTETETEEFNDKYLKVKNGVAADTKVVREPKNTMKEGDKVD</sequence>
<feature type="domain" description="YknX-like C-terminal permuted SH3-like" evidence="4">
    <location>
        <begin position="330"/>
        <end position="395"/>
    </location>
</feature>
<dbReference type="Proteomes" id="UP000184310">
    <property type="component" value="Unassembled WGS sequence"/>
</dbReference>
<dbReference type="InterPro" id="IPR058636">
    <property type="entry name" value="Beta-barrel_YknX"/>
</dbReference>
<dbReference type="PANTHER" id="PTHR30469">
    <property type="entry name" value="MULTIDRUG RESISTANCE PROTEIN MDTA"/>
    <property type="match status" value="1"/>
</dbReference>
<evidence type="ECO:0000313" key="7">
    <source>
        <dbReference type="Proteomes" id="UP000184310"/>
    </source>
</evidence>
<dbReference type="GO" id="GO:1990281">
    <property type="term" value="C:efflux pump complex"/>
    <property type="evidence" value="ECO:0007669"/>
    <property type="project" value="TreeGrafter"/>
</dbReference>
<keyword evidence="1" id="KW-0175">Coiled coil</keyword>
<dbReference type="InterPro" id="IPR058637">
    <property type="entry name" value="YknX-like_C"/>
</dbReference>
<evidence type="ECO:0000256" key="1">
    <source>
        <dbReference type="SAM" id="Coils"/>
    </source>
</evidence>
<accession>A0A1M6ECQ7</accession>
<reference evidence="6 7" key="1">
    <citation type="submission" date="2016-11" db="EMBL/GenBank/DDBJ databases">
        <authorList>
            <person name="Jaros S."/>
            <person name="Januszkiewicz K."/>
            <person name="Wedrychowicz H."/>
        </authorList>
    </citation>
    <scope>NUCLEOTIDE SEQUENCE [LARGE SCALE GENOMIC DNA]</scope>
    <source>
        <strain evidence="6 7">DSM 21758</strain>
    </source>
</reference>
<dbReference type="Pfam" id="PF25990">
    <property type="entry name" value="Beta-barrel_YknX"/>
    <property type="match status" value="1"/>
</dbReference>
<dbReference type="GO" id="GO:0015562">
    <property type="term" value="F:efflux transmembrane transporter activity"/>
    <property type="evidence" value="ECO:0007669"/>
    <property type="project" value="TreeGrafter"/>
</dbReference>
<feature type="coiled-coil region" evidence="1">
    <location>
        <begin position="98"/>
        <end position="125"/>
    </location>
</feature>
<feature type="transmembrane region" description="Helical" evidence="2">
    <location>
        <begin position="7"/>
        <end position="26"/>
    </location>
</feature>
<dbReference type="RefSeq" id="WP_072985411.1">
    <property type="nucleotide sequence ID" value="NZ_FQZB01000005.1"/>
</dbReference>
<evidence type="ECO:0000256" key="2">
    <source>
        <dbReference type="SAM" id="Phobius"/>
    </source>
</evidence>
<organism evidence="6 7">
    <name type="scientific">Clostridium cavendishii DSM 21758</name>
    <dbReference type="NCBI Taxonomy" id="1121302"/>
    <lineage>
        <taxon>Bacteria</taxon>
        <taxon>Bacillati</taxon>
        <taxon>Bacillota</taxon>
        <taxon>Clostridia</taxon>
        <taxon>Eubacteriales</taxon>
        <taxon>Clostridiaceae</taxon>
        <taxon>Clostridium</taxon>
    </lineage>
</organism>
<evidence type="ECO:0000259" key="5">
    <source>
        <dbReference type="Pfam" id="PF25990"/>
    </source>
</evidence>
<evidence type="ECO:0000259" key="4">
    <source>
        <dbReference type="Pfam" id="PF25989"/>
    </source>
</evidence>
<dbReference type="PANTHER" id="PTHR30469:SF15">
    <property type="entry name" value="HLYD FAMILY OF SECRETION PROTEINS"/>
    <property type="match status" value="1"/>
</dbReference>
<keyword evidence="2" id="KW-0472">Membrane</keyword>
<dbReference type="Pfam" id="PF25984">
    <property type="entry name" value="BSH_YknX"/>
    <property type="match status" value="1"/>
</dbReference>
<gene>
    <name evidence="6" type="ORF">SAMN02745163_00821</name>
</gene>
<evidence type="ECO:0000259" key="3">
    <source>
        <dbReference type="Pfam" id="PF25984"/>
    </source>
</evidence>
<dbReference type="InterPro" id="IPR058639">
    <property type="entry name" value="BSH_YknX-like"/>
</dbReference>
<feature type="coiled-coil region" evidence="1">
    <location>
        <begin position="161"/>
        <end position="199"/>
    </location>
</feature>
<keyword evidence="7" id="KW-1185">Reference proteome</keyword>
<feature type="domain" description="YknX-like barrel-sandwich hybrid" evidence="3">
    <location>
        <begin position="68"/>
        <end position="220"/>
    </location>
</feature>
<feature type="domain" description="YknX-like beta-barrel" evidence="5">
    <location>
        <begin position="235"/>
        <end position="323"/>
    </location>
</feature>
<dbReference type="STRING" id="1121302.SAMN02745163_00821"/>
<dbReference type="Pfam" id="PF25989">
    <property type="entry name" value="YknX_C"/>
    <property type="match status" value="1"/>
</dbReference>
<keyword evidence="2" id="KW-1133">Transmembrane helix</keyword>
<dbReference type="Gene3D" id="2.40.420.20">
    <property type="match status" value="1"/>
</dbReference>
<dbReference type="EMBL" id="FQZB01000005">
    <property type="protein sequence ID" value="SHI83255.1"/>
    <property type="molecule type" value="Genomic_DNA"/>
</dbReference>
<name>A0A1M6ECQ7_9CLOT</name>
<evidence type="ECO:0000313" key="6">
    <source>
        <dbReference type="EMBL" id="SHI83255.1"/>
    </source>
</evidence>
<protein>
    <submittedName>
        <fullName evidence="6">HlyD family secretion protein</fullName>
    </submittedName>
</protein>